<dbReference type="PANTHER" id="PTHR11561:SF16">
    <property type="entry name" value="PHOSPHOENOLPYRUVATE CARBOXYKINASE (GTP)"/>
    <property type="match status" value="1"/>
</dbReference>
<dbReference type="OrthoDB" id="5841594at2759"/>
<dbReference type="GO" id="GO:0019543">
    <property type="term" value="P:propionate catabolic process"/>
    <property type="evidence" value="ECO:0007669"/>
    <property type="project" value="TreeGrafter"/>
</dbReference>
<dbReference type="GO" id="GO:0046327">
    <property type="term" value="P:glycerol biosynthetic process from pyruvate"/>
    <property type="evidence" value="ECO:0007669"/>
    <property type="project" value="TreeGrafter"/>
</dbReference>
<evidence type="ECO:0000313" key="3">
    <source>
        <dbReference type="Proteomes" id="UP000267096"/>
    </source>
</evidence>
<accession>A0A0M3KCB9</accession>
<sequence>MIRLVKFKGVTPPNGREHFIAAAFPSACGKTNLAMLEPTLPGWKVRCVGDDIAWMRFAPDGKLHGINPECGFFGVAPGTSMKTNPMAMMTFQKNSIFTNVAETEHGEYYWEGLEDEIKKWHIGDPNGPAAHPNSRFAAPAGQCPIIHPAWESPDGVPIEAFIFGGRRPEGVPLVYETFSWLHGVFVGACLKSETTAAAEFKGKSVMHDPMAMRPFMGYNFGKYLQHWISLDKPPHKVPKIFHVNWFRKSADGKFLWPGFGDNIRVLDWVIKRLDGVQGTGKNTAIGVVPTEGSINLSGLKGVKLDELMSVPKDYWVDDAKEVRHFIEEQIGPDLPKEIRAEMEAQEKRIASL</sequence>
<keyword evidence="3" id="KW-1185">Reference proteome</keyword>
<dbReference type="Pfam" id="PF00821">
    <property type="entry name" value="PEPCK_GTP"/>
    <property type="match status" value="1"/>
</dbReference>
<dbReference type="GO" id="GO:0042594">
    <property type="term" value="P:response to starvation"/>
    <property type="evidence" value="ECO:0007669"/>
    <property type="project" value="TreeGrafter"/>
</dbReference>
<dbReference type="GO" id="GO:0033993">
    <property type="term" value="P:response to lipid"/>
    <property type="evidence" value="ECO:0007669"/>
    <property type="project" value="TreeGrafter"/>
</dbReference>
<dbReference type="GO" id="GO:0030145">
    <property type="term" value="F:manganese ion binding"/>
    <property type="evidence" value="ECO:0007669"/>
    <property type="project" value="TreeGrafter"/>
</dbReference>
<evidence type="ECO:0000313" key="4">
    <source>
        <dbReference type="WBParaSite" id="ASIM_0001861901-mRNA-1"/>
    </source>
</evidence>
<dbReference type="GO" id="GO:0006094">
    <property type="term" value="P:gluconeogenesis"/>
    <property type="evidence" value="ECO:0007669"/>
    <property type="project" value="InterPro"/>
</dbReference>
<dbReference type="FunFam" id="3.90.228.20:FF:000005">
    <property type="entry name" value="Phosphoenolpyruvate carboxykinase [GTP], mitochondrial"/>
    <property type="match status" value="1"/>
</dbReference>
<dbReference type="PANTHER" id="PTHR11561">
    <property type="entry name" value="PHOSPHOENOLPYRUVATE CARBOXYKINASE"/>
    <property type="match status" value="1"/>
</dbReference>
<dbReference type="InterPro" id="IPR013035">
    <property type="entry name" value="PEP_carboxykinase_C"/>
</dbReference>
<gene>
    <name evidence="2" type="ORF">ASIM_LOCUS18018</name>
</gene>
<dbReference type="GO" id="GO:0005525">
    <property type="term" value="F:GTP binding"/>
    <property type="evidence" value="ECO:0007669"/>
    <property type="project" value="InterPro"/>
</dbReference>
<dbReference type="GO" id="GO:0006107">
    <property type="term" value="P:oxaloacetate metabolic process"/>
    <property type="evidence" value="ECO:0007669"/>
    <property type="project" value="TreeGrafter"/>
</dbReference>
<dbReference type="GO" id="GO:0071333">
    <property type="term" value="P:cellular response to glucose stimulus"/>
    <property type="evidence" value="ECO:0007669"/>
    <property type="project" value="TreeGrafter"/>
</dbReference>
<dbReference type="Gene3D" id="2.170.8.10">
    <property type="entry name" value="Phosphoenolpyruvate Carboxykinase, domain 2"/>
    <property type="match status" value="1"/>
</dbReference>
<proteinExistence type="predicted"/>
<dbReference type="PROSITE" id="PS00505">
    <property type="entry name" value="PEPCK_GTP"/>
    <property type="match status" value="1"/>
</dbReference>
<reference evidence="4" key="1">
    <citation type="submission" date="2017-02" db="UniProtKB">
        <authorList>
            <consortium name="WormBaseParasite"/>
        </authorList>
    </citation>
    <scope>IDENTIFICATION</scope>
</reference>
<dbReference type="EMBL" id="UYRR01034903">
    <property type="protein sequence ID" value="VDK62677.1"/>
    <property type="molecule type" value="Genomic_DNA"/>
</dbReference>
<dbReference type="Gene3D" id="3.90.228.20">
    <property type="match status" value="1"/>
</dbReference>
<dbReference type="InterPro" id="IPR008209">
    <property type="entry name" value="PEP_carboxykinase_GTP"/>
</dbReference>
<name>A0A0M3KCB9_ANISI</name>
<organism evidence="4">
    <name type="scientific">Anisakis simplex</name>
    <name type="common">Herring worm</name>
    <dbReference type="NCBI Taxonomy" id="6269"/>
    <lineage>
        <taxon>Eukaryota</taxon>
        <taxon>Metazoa</taxon>
        <taxon>Ecdysozoa</taxon>
        <taxon>Nematoda</taxon>
        <taxon>Chromadorea</taxon>
        <taxon>Rhabditida</taxon>
        <taxon>Spirurina</taxon>
        <taxon>Ascaridomorpha</taxon>
        <taxon>Ascaridoidea</taxon>
        <taxon>Anisakidae</taxon>
        <taxon>Anisakis</taxon>
        <taxon>Anisakis simplex complex</taxon>
    </lineage>
</organism>
<dbReference type="InterPro" id="IPR018091">
    <property type="entry name" value="PEP_carboxykin_GTP_CS"/>
</dbReference>
<reference evidence="2 3" key="2">
    <citation type="submission" date="2018-11" db="EMBL/GenBank/DDBJ databases">
        <authorList>
            <consortium name="Pathogen Informatics"/>
        </authorList>
    </citation>
    <scope>NUCLEOTIDE SEQUENCE [LARGE SCALE GENOMIC DNA]</scope>
</reference>
<dbReference type="SUPFAM" id="SSF53795">
    <property type="entry name" value="PEP carboxykinase-like"/>
    <property type="match status" value="1"/>
</dbReference>
<feature type="domain" description="Phosphoenolpyruvate carboxykinase C-terminal P-loop" evidence="1">
    <location>
        <begin position="9"/>
        <end position="348"/>
    </location>
</feature>
<evidence type="ECO:0000259" key="1">
    <source>
        <dbReference type="Pfam" id="PF00821"/>
    </source>
</evidence>
<dbReference type="WBParaSite" id="ASIM_0001861901-mRNA-1">
    <property type="protein sequence ID" value="ASIM_0001861901-mRNA-1"/>
    <property type="gene ID" value="ASIM_0001861901"/>
</dbReference>
<dbReference type="GO" id="GO:0004613">
    <property type="term" value="F:phosphoenolpyruvate carboxykinase (GTP) activity"/>
    <property type="evidence" value="ECO:0007669"/>
    <property type="project" value="InterPro"/>
</dbReference>
<evidence type="ECO:0000313" key="2">
    <source>
        <dbReference type="EMBL" id="VDK62677.1"/>
    </source>
</evidence>
<dbReference type="Proteomes" id="UP000267096">
    <property type="component" value="Unassembled WGS sequence"/>
</dbReference>
<dbReference type="GO" id="GO:0005829">
    <property type="term" value="C:cytosol"/>
    <property type="evidence" value="ECO:0007669"/>
    <property type="project" value="TreeGrafter"/>
</dbReference>
<protein>
    <submittedName>
        <fullName evidence="4">PEPCK_GTP domain-containing protein</fullName>
    </submittedName>
</protein>
<dbReference type="InterPro" id="IPR035077">
    <property type="entry name" value="PEP_carboxykinase_GTP_C"/>
</dbReference>
<dbReference type="AlphaFoldDB" id="A0A0M3KCB9"/>